<accession>A0A6M8SR37</accession>
<keyword evidence="2" id="KW-1185">Reference proteome</keyword>
<proteinExistence type="predicted"/>
<evidence type="ECO:0000313" key="1">
    <source>
        <dbReference type="EMBL" id="QKJ65970.1"/>
    </source>
</evidence>
<gene>
    <name evidence="1" type="ORF">HQN60_04145</name>
</gene>
<reference evidence="1 2" key="1">
    <citation type="submission" date="2020-05" db="EMBL/GenBank/DDBJ databases">
        <title>Complete genome sequence of Deefgea sp. D17.</title>
        <authorList>
            <person name="Bae J.-W."/>
            <person name="Han J.E."/>
        </authorList>
    </citation>
    <scope>NUCLEOTIDE SEQUENCE [LARGE SCALE GENOMIC DNA]</scope>
    <source>
        <strain evidence="1 2">D17</strain>
    </source>
</reference>
<name>A0A6M8SR37_9NEIS</name>
<dbReference type="AlphaFoldDB" id="A0A6M8SR37"/>
<organism evidence="1 2">
    <name type="scientific">Deefgea piscis</name>
    <dbReference type="NCBI Taxonomy" id="2739061"/>
    <lineage>
        <taxon>Bacteria</taxon>
        <taxon>Pseudomonadati</taxon>
        <taxon>Pseudomonadota</taxon>
        <taxon>Betaproteobacteria</taxon>
        <taxon>Neisseriales</taxon>
        <taxon>Chitinibacteraceae</taxon>
        <taxon>Deefgea</taxon>
    </lineage>
</organism>
<dbReference type="KEGG" id="dee:HQN60_04145"/>
<dbReference type="EMBL" id="CP054143">
    <property type="protein sequence ID" value="QKJ65970.1"/>
    <property type="molecule type" value="Genomic_DNA"/>
</dbReference>
<sequence length="104" mass="12467">MEEVQNEPSNWHVILRPNHERKVLAKSKMYRLRNNQPERLDVLEEIVGNSQFKYNRFARVIDSPEQYLVDRLRAACIEKIGHDRDIIHYLIAIAIERSELSKRR</sequence>
<protein>
    <submittedName>
        <fullName evidence="1">Uncharacterized protein</fullName>
    </submittedName>
</protein>
<accession>A0A8G1LZH5</accession>
<dbReference type="RefSeq" id="WP_173532474.1">
    <property type="nucleotide sequence ID" value="NZ_CP054143.1"/>
</dbReference>
<evidence type="ECO:0000313" key="2">
    <source>
        <dbReference type="Proteomes" id="UP000504844"/>
    </source>
</evidence>
<dbReference type="Proteomes" id="UP000504844">
    <property type="component" value="Chromosome"/>
</dbReference>